<dbReference type="Proteomes" id="UP000608420">
    <property type="component" value="Unassembled WGS sequence"/>
</dbReference>
<evidence type="ECO:0000313" key="2">
    <source>
        <dbReference type="Proteomes" id="UP000608420"/>
    </source>
</evidence>
<evidence type="ECO:0008006" key="3">
    <source>
        <dbReference type="Google" id="ProtNLM"/>
    </source>
</evidence>
<name>A0ABQ1VVB4_9BACL</name>
<dbReference type="RefSeq" id="WP_120463382.1">
    <property type="nucleotide sequence ID" value="NZ_BMIW01000015.1"/>
</dbReference>
<reference evidence="2" key="1">
    <citation type="journal article" date="2019" name="Int. J. Syst. Evol. Microbiol.">
        <title>The Global Catalogue of Microorganisms (GCM) 10K type strain sequencing project: providing services to taxonomists for standard genome sequencing and annotation.</title>
        <authorList>
            <consortium name="The Broad Institute Genomics Platform"/>
            <consortium name="The Broad Institute Genome Sequencing Center for Infectious Disease"/>
            <person name="Wu L."/>
            <person name="Ma J."/>
        </authorList>
    </citation>
    <scope>NUCLEOTIDE SEQUENCE [LARGE SCALE GENOMIC DNA]</scope>
    <source>
        <strain evidence="2">CGMCC 1.15420</strain>
    </source>
</reference>
<accession>A0ABQ1VVB4</accession>
<dbReference type="InterPro" id="IPR019658">
    <property type="entry name" value="DUF2515"/>
</dbReference>
<organism evidence="1 2">
    <name type="scientific">Paenibacillus aceti</name>
    <dbReference type="NCBI Taxonomy" id="1820010"/>
    <lineage>
        <taxon>Bacteria</taxon>
        <taxon>Bacillati</taxon>
        <taxon>Bacillota</taxon>
        <taxon>Bacilli</taxon>
        <taxon>Bacillales</taxon>
        <taxon>Paenibacillaceae</taxon>
        <taxon>Paenibacillus</taxon>
    </lineage>
</organism>
<gene>
    <name evidence="1" type="ORF">GCM10010913_23660</name>
</gene>
<dbReference type="EMBL" id="BMIW01000015">
    <property type="protein sequence ID" value="GGG01166.1"/>
    <property type="molecule type" value="Genomic_DNA"/>
</dbReference>
<keyword evidence="2" id="KW-1185">Reference proteome</keyword>
<comment type="caution">
    <text evidence="1">The sequence shown here is derived from an EMBL/GenBank/DDBJ whole genome shotgun (WGS) entry which is preliminary data.</text>
</comment>
<sequence length="445" mass="50902">MTQQIPPDPESTNKDGLKKLILRLPIVIGEAVKDKAAQWSDSSKLREERVALEWNEATVNAVKTEIEDLLRRKFAHGGLAETWTEDELQLAEEIANATRKSEISNITRTEAYWTIYEQYPELHWAFLAHMVSRNAGWWMTDLKGSRLQNVLDEEEKKSIYRFFERSNALIFQDAYPQLLLYSKSREIGRSLFHLLPYFHVSRFMEPFWQRFWIDRSSPLLTVGLIINEQNYIDKQVFRHPHYQISLDEIHESFLIQLLSMNHIIFPLLENSGNIYGLKQQESAASGRDCPESYAAHRLAGRSVINPVSLPARIALGKSLYAMLFGLRAVHSGAQRFAACVPHTGSRADYWPDLFTANKAEALTPVREGSELPQGETLPAGQRLYSPKLLDAWGDAPYEPILREDWFKDHSALDGISAPQPPYLCDVSREHRYGVMRSAFPEGAAD</sequence>
<evidence type="ECO:0000313" key="1">
    <source>
        <dbReference type="EMBL" id="GGG01166.1"/>
    </source>
</evidence>
<proteinExistence type="predicted"/>
<dbReference type="Pfam" id="PF10720">
    <property type="entry name" value="DUF2515"/>
    <property type="match status" value="1"/>
</dbReference>
<protein>
    <recommendedName>
        <fullName evidence="3">DUF2515 domain-containing protein</fullName>
    </recommendedName>
</protein>